<comment type="subcellular location">
    <subcellularLocation>
        <location evidence="1">Golgi apparatus membrane</location>
        <topology evidence="1">Single-pass type IV membrane protein</topology>
    </subcellularLocation>
</comment>
<dbReference type="GO" id="GO:0048278">
    <property type="term" value="P:vesicle docking"/>
    <property type="evidence" value="ECO:0007669"/>
    <property type="project" value="TreeGrafter"/>
</dbReference>
<protein>
    <recommendedName>
        <fullName evidence="11">t-SNARE coiled-coil homology domain-containing protein</fullName>
    </recommendedName>
</protein>
<dbReference type="PANTHER" id="PTHR19957:SF83">
    <property type="entry name" value="SYNTAXIN-16"/>
    <property type="match status" value="1"/>
</dbReference>
<keyword evidence="8 10" id="KW-0472">Membrane</keyword>
<accession>A0A8S1L4Z7</accession>
<dbReference type="Proteomes" id="UP000688137">
    <property type="component" value="Unassembled WGS sequence"/>
</dbReference>
<reference evidence="12" key="1">
    <citation type="submission" date="2021-01" db="EMBL/GenBank/DDBJ databases">
        <authorList>
            <consortium name="Genoscope - CEA"/>
            <person name="William W."/>
        </authorList>
    </citation>
    <scope>NUCLEOTIDE SEQUENCE</scope>
</reference>
<organism evidence="12 13">
    <name type="scientific">Paramecium primaurelia</name>
    <dbReference type="NCBI Taxonomy" id="5886"/>
    <lineage>
        <taxon>Eukaryota</taxon>
        <taxon>Sar</taxon>
        <taxon>Alveolata</taxon>
        <taxon>Ciliophora</taxon>
        <taxon>Intramacronucleata</taxon>
        <taxon>Oligohymenophorea</taxon>
        <taxon>Peniculida</taxon>
        <taxon>Parameciidae</taxon>
        <taxon>Paramecium</taxon>
    </lineage>
</organism>
<evidence type="ECO:0000256" key="7">
    <source>
        <dbReference type="ARBA" id="ARBA00023054"/>
    </source>
</evidence>
<evidence type="ECO:0000256" key="2">
    <source>
        <dbReference type="ARBA" id="ARBA00022448"/>
    </source>
</evidence>
<dbReference type="GO" id="GO:0000139">
    <property type="term" value="C:Golgi membrane"/>
    <property type="evidence" value="ECO:0007669"/>
    <property type="project" value="UniProtKB-SubCell"/>
</dbReference>
<evidence type="ECO:0000256" key="5">
    <source>
        <dbReference type="ARBA" id="ARBA00022989"/>
    </source>
</evidence>
<keyword evidence="6" id="KW-0333">Golgi apparatus</keyword>
<evidence type="ECO:0000256" key="9">
    <source>
        <dbReference type="SAM" id="Coils"/>
    </source>
</evidence>
<feature type="coiled-coil region" evidence="9">
    <location>
        <begin position="72"/>
        <end position="127"/>
    </location>
</feature>
<dbReference type="EMBL" id="CAJJDM010000031">
    <property type="protein sequence ID" value="CAD8061841.1"/>
    <property type="molecule type" value="Genomic_DNA"/>
</dbReference>
<dbReference type="PANTHER" id="PTHR19957">
    <property type="entry name" value="SYNTAXIN"/>
    <property type="match status" value="1"/>
</dbReference>
<keyword evidence="5 10" id="KW-1133">Transmembrane helix</keyword>
<comment type="caution">
    <text evidence="12">The sequence shown here is derived from an EMBL/GenBank/DDBJ whole genome shotgun (WGS) entry which is preliminary data.</text>
</comment>
<evidence type="ECO:0000256" key="8">
    <source>
        <dbReference type="ARBA" id="ARBA00023136"/>
    </source>
</evidence>
<dbReference type="AlphaFoldDB" id="A0A8S1L4Z7"/>
<name>A0A8S1L4Z7_PARPR</name>
<sequence length="274" mass="31727">MSFFQDFNKVKKQQDILELQDLNKKDGEAQVNKLTQMAQARIRNFEKVYHYLNEEIIHNRSSKGMDDIPLLVKEAKNDLDEMLKIIQEMQSIQLFRKTENSQRQQTVQKLIQVFQDSNEKLKKLTDQLLSRQQTSLQSAKQSIKDHHSDTQIDVQLLDEIQYDEEFIQRRNKQINEMGQVIYQLNQMMTDGARMIQEQGLKIDIISGNVRSAREKVEGAVSEVKKASQVQQGNNGRILFFCGIITLIVVIIVLLYSAGSRPHPDPNAQQPQTQN</sequence>
<dbReference type="GO" id="GO:0006906">
    <property type="term" value="P:vesicle fusion"/>
    <property type="evidence" value="ECO:0007669"/>
    <property type="project" value="TreeGrafter"/>
</dbReference>
<keyword evidence="4" id="KW-0653">Protein transport</keyword>
<dbReference type="InterPro" id="IPR000727">
    <property type="entry name" value="T_SNARE_dom"/>
</dbReference>
<keyword evidence="3 10" id="KW-0812">Transmembrane</keyword>
<dbReference type="GO" id="GO:0031201">
    <property type="term" value="C:SNARE complex"/>
    <property type="evidence" value="ECO:0007669"/>
    <property type="project" value="TreeGrafter"/>
</dbReference>
<dbReference type="GO" id="GO:0005484">
    <property type="term" value="F:SNAP receptor activity"/>
    <property type="evidence" value="ECO:0007669"/>
    <property type="project" value="TreeGrafter"/>
</dbReference>
<evidence type="ECO:0000313" key="12">
    <source>
        <dbReference type="EMBL" id="CAD8061841.1"/>
    </source>
</evidence>
<keyword evidence="7 9" id="KW-0175">Coiled coil</keyword>
<dbReference type="SMART" id="SM00397">
    <property type="entry name" value="t_SNARE"/>
    <property type="match status" value="1"/>
</dbReference>
<evidence type="ECO:0000256" key="6">
    <source>
        <dbReference type="ARBA" id="ARBA00023034"/>
    </source>
</evidence>
<dbReference type="GO" id="GO:0000149">
    <property type="term" value="F:SNARE binding"/>
    <property type="evidence" value="ECO:0007669"/>
    <property type="project" value="TreeGrafter"/>
</dbReference>
<feature type="transmembrane region" description="Helical" evidence="10">
    <location>
        <begin position="237"/>
        <end position="257"/>
    </location>
</feature>
<dbReference type="GO" id="GO:0006886">
    <property type="term" value="P:intracellular protein transport"/>
    <property type="evidence" value="ECO:0007669"/>
    <property type="project" value="TreeGrafter"/>
</dbReference>
<evidence type="ECO:0000256" key="4">
    <source>
        <dbReference type="ARBA" id="ARBA00022927"/>
    </source>
</evidence>
<proteinExistence type="predicted"/>
<dbReference type="OMA" id="MAHARIR"/>
<evidence type="ECO:0000256" key="3">
    <source>
        <dbReference type="ARBA" id="ARBA00022692"/>
    </source>
</evidence>
<keyword evidence="13" id="KW-1185">Reference proteome</keyword>
<evidence type="ECO:0000259" key="11">
    <source>
        <dbReference type="PROSITE" id="PS50192"/>
    </source>
</evidence>
<evidence type="ECO:0000256" key="10">
    <source>
        <dbReference type="SAM" id="Phobius"/>
    </source>
</evidence>
<feature type="domain" description="T-SNARE coiled-coil homology" evidence="11">
    <location>
        <begin position="164"/>
        <end position="226"/>
    </location>
</feature>
<evidence type="ECO:0000256" key="1">
    <source>
        <dbReference type="ARBA" id="ARBA00004409"/>
    </source>
</evidence>
<evidence type="ECO:0000313" key="13">
    <source>
        <dbReference type="Proteomes" id="UP000688137"/>
    </source>
</evidence>
<keyword evidence="2" id="KW-0813">Transport</keyword>
<dbReference type="PROSITE" id="PS50192">
    <property type="entry name" value="T_SNARE"/>
    <property type="match status" value="1"/>
</dbReference>
<gene>
    <name evidence="12" type="ORF">PPRIM_AZ9-3.1.T0320199</name>
</gene>
<dbReference type="InterPro" id="IPR045242">
    <property type="entry name" value="Syntaxin"/>
</dbReference>